<dbReference type="InterPro" id="IPR036291">
    <property type="entry name" value="NAD(P)-bd_dom_sf"/>
</dbReference>
<dbReference type="EMBL" id="BGZK01000199">
    <property type="protein sequence ID" value="GBP27793.1"/>
    <property type="molecule type" value="Genomic_DNA"/>
</dbReference>
<evidence type="ECO:0000313" key="4">
    <source>
        <dbReference type="EMBL" id="GBP27793.1"/>
    </source>
</evidence>
<dbReference type="PRINTS" id="PR00081">
    <property type="entry name" value="GDHRDH"/>
</dbReference>
<dbReference type="CDD" id="cd05327">
    <property type="entry name" value="retinol-DH_like_SDR_c_like"/>
    <property type="match status" value="1"/>
</dbReference>
<dbReference type="GO" id="GO:0016491">
    <property type="term" value="F:oxidoreductase activity"/>
    <property type="evidence" value="ECO:0007669"/>
    <property type="project" value="UniProtKB-KW"/>
</dbReference>
<dbReference type="SMART" id="SM00822">
    <property type="entry name" value="PKS_KR"/>
    <property type="match status" value="1"/>
</dbReference>
<dbReference type="SUPFAM" id="SSF51735">
    <property type="entry name" value="NAD(P)-binding Rossmann-fold domains"/>
    <property type="match status" value="1"/>
</dbReference>
<protein>
    <submittedName>
        <fullName evidence="4">Retinol dehydrogenase 14</fullName>
    </submittedName>
</protein>
<dbReference type="OrthoDB" id="191139at2759"/>
<evidence type="ECO:0000256" key="1">
    <source>
        <dbReference type="ARBA" id="ARBA00023002"/>
    </source>
</evidence>
<dbReference type="AlphaFoldDB" id="A0A4C1UMY2"/>
<dbReference type="InterPro" id="IPR057326">
    <property type="entry name" value="KR_dom"/>
</dbReference>
<feature type="transmembrane region" description="Helical" evidence="2">
    <location>
        <begin position="6"/>
        <end position="22"/>
    </location>
</feature>
<proteinExistence type="predicted"/>
<keyword evidence="5" id="KW-1185">Reference proteome</keyword>
<evidence type="ECO:0000256" key="2">
    <source>
        <dbReference type="SAM" id="Phobius"/>
    </source>
</evidence>
<organism evidence="4 5">
    <name type="scientific">Eumeta variegata</name>
    <name type="common">Bagworm moth</name>
    <name type="synonym">Eumeta japonica</name>
    <dbReference type="NCBI Taxonomy" id="151549"/>
    <lineage>
        <taxon>Eukaryota</taxon>
        <taxon>Metazoa</taxon>
        <taxon>Ecdysozoa</taxon>
        <taxon>Arthropoda</taxon>
        <taxon>Hexapoda</taxon>
        <taxon>Insecta</taxon>
        <taxon>Pterygota</taxon>
        <taxon>Neoptera</taxon>
        <taxon>Endopterygota</taxon>
        <taxon>Lepidoptera</taxon>
        <taxon>Glossata</taxon>
        <taxon>Ditrysia</taxon>
        <taxon>Tineoidea</taxon>
        <taxon>Psychidae</taxon>
        <taxon>Oiketicinae</taxon>
        <taxon>Eumeta</taxon>
    </lineage>
</organism>
<dbReference type="STRING" id="151549.A0A4C1UMY2"/>
<comment type="caution">
    <text evidence="4">The sequence shown here is derived from an EMBL/GenBank/DDBJ whole genome shotgun (WGS) entry which is preliminary data.</text>
</comment>
<sequence>MVSSSIIYAAVPISVIVAIGLVRKLRSRKWGKCISNTCLRGKTYLITGANSGIGLETAKALARRKARVIFACRNMESAKKAIAEIRKEQPTGGEMIPMQLDLASLESVENFVELVKAGFHKIDVLINNAGVVIPLKEDIKTKDGFEIHLGVNHLGHFYLTNLLLDLLRRATPSRIVVVSSTLHEQGAIDFEDLNLHRLIEDAKKGKIKGRHNPGYSNSKLMNAYFARALAYRLKDSGIDVHTCCPGFTYTNLFRHSVKWYHYILMSPIFLMYMRTAKQGAETVVFCATDYSIEGKTGKFYRDCTEYTSKYPFDKEVETKLCTSLNATLSIEILAPDLSKSAPFRDRLGGIVKLASKKLWVLNRRTTVLQAGPSTYTLQSKVSITYGILLSHLGWSMSVSIVSRPTPMLSISNLLAIL</sequence>
<dbReference type="PANTHER" id="PTHR43157">
    <property type="entry name" value="PHOSPHATIDYLINOSITOL-GLYCAN BIOSYNTHESIS CLASS F PROTEIN-RELATED"/>
    <property type="match status" value="1"/>
</dbReference>
<keyword evidence="2" id="KW-1133">Transmembrane helix</keyword>
<name>A0A4C1UMY2_EUMVA</name>
<keyword evidence="1" id="KW-0560">Oxidoreductase</keyword>
<accession>A0A4C1UMY2</accession>
<keyword evidence="2" id="KW-0472">Membrane</keyword>
<evidence type="ECO:0000313" key="5">
    <source>
        <dbReference type="Proteomes" id="UP000299102"/>
    </source>
</evidence>
<keyword evidence="2" id="KW-0812">Transmembrane</keyword>
<dbReference type="InterPro" id="IPR002347">
    <property type="entry name" value="SDR_fam"/>
</dbReference>
<evidence type="ECO:0000259" key="3">
    <source>
        <dbReference type="SMART" id="SM00822"/>
    </source>
</evidence>
<dbReference type="PANTHER" id="PTHR43157:SF31">
    <property type="entry name" value="PHOSPHATIDYLINOSITOL-GLYCAN BIOSYNTHESIS CLASS F PROTEIN"/>
    <property type="match status" value="1"/>
</dbReference>
<dbReference type="Proteomes" id="UP000299102">
    <property type="component" value="Unassembled WGS sequence"/>
</dbReference>
<reference evidence="4 5" key="1">
    <citation type="journal article" date="2019" name="Commun. Biol.">
        <title>The bagworm genome reveals a unique fibroin gene that provides high tensile strength.</title>
        <authorList>
            <person name="Kono N."/>
            <person name="Nakamura H."/>
            <person name="Ohtoshi R."/>
            <person name="Tomita M."/>
            <person name="Numata K."/>
            <person name="Arakawa K."/>
        </authorList>
    </citation>
    <scope>NUCLEOTIDE SEQUENCE [LARGE SCALE GENOMIC DNA]</scope>
</reference>
<dbReference type="Gene3D" id="3.40.50.720">
    <property type="entry name" value="NAD(P)-binding Rossmann-like Domain"/>
    <property type="match status" value="1"/>
</dbReference>
<feature type="domain" description="Ketoreductase" evidence="3">
    <location>
        <begin position="42"/>
        <end position="241"/>
    </location>
</feature>
<gene>
    <name evidence="4" type="primary">Rdh14</name>
    <name evidence="4" type="ORF">EVAR_94197_1</name>
</gene>
<dbReference type="Pfam" id="PF00106">
    <property type="entry name" value="adh_short"/>
    <property type="match status" value="1"/>
</dbReference>